<feature type="region of interest" description="Disordered" evidence="1">
    <location>
        <begin position="253"/>
        <end position="286"/>
    </location>
</feature>
<feature type="region of interest" description="Disordered" evidence="1">
    <location>
        <begin position="313"/>
        <end position="336"/>
    </location>
</feature>
<reference evidence="2 3" key="1">
    <citation type="journal article" date="2023" name="Int. J. Mol. Sci.">
        <title>De Novo Assembly and Annotation of 11 Diverse Shrub Willow (Salix) Genomes Reveals Novel Gene Organization in Sex-Linked Regions.</title>
        <authorList>
            <person name="Hyden B."/>
            <person name="Feng K."/>
            <person name="Yates T.B."/>
            <person name="Jawdy S."/>
            <person name="Cereghino C."/>
            <person name="Smart L.B."/>
            <person name="Muchero W."/>
        </authorList>
    </citation>
    <scope>NUCLEOTIDE SEQUENCE [LARGE SCALE GENOMIC DNA]</scope>
    <source>
        <tissue evidence="2">Shoot tip</tissue>
    </source>
</reference>
<sequence>MNDKIDDITGQEEVLTIHKIEETVEKEKKEGSEDVDVTKVERAVMEEDLKLVAEASDANISKLEVEEKREHKVEETKDKDIKEVCGDTKLASLSVDTEKYITAEEHTNTDISLHTTGETTTEEKAETVNEMEESVITSVDKDAEKKITEEESTINDQSRIIYKGDESGMLEEHEVHEIIKDNNEKDESDEVKPNNEVKDSKSEFTEPFEAREKGPVAGSTERSTHGSMDIDAKSEDANFIKNEDNWIPAASETKELENEMHKETPLTRSEDYEETTNETPLGIVLDDKQEECSAMLPEETELKTNEGYMAANENQTTYENIENSTDSSTGNRNHAK</sequence>
<name>A0AAD6KI73_9ROSI</name>
<evidence type="ECO:0000313" key="2">
    <source>
        <dbReference type="EMBL" id="KAJ6423946.1"/>
    </source>
</evidence>
<feature type="compositionally biased region" description="Basic and acidic residues" evidence="1">
    <location>
        <begin position="162"/>
        <end position="214"/>
    </location>
</feature>
<protein>
    <submittedName>
        <fullName evidence="2">Uncharacterized protein</fullName>
    </submittedName>
</protein>
<keyword evidence="3" id="KW-1185">Reference proteome</keyword>
<dbReference type="Proteomes" id="UP001162972">
    <property type="component" value="Chromosome 16"/>
</dbReference>
<feature type="compositionally biased region" description="Basic and acidic residues" evidence="1">
    <location>
        <begin position="222"/>
        <end position="236"/>
    </location>
</feature>
<feature type="compositionally biased region" description="Basic and acidic residues" evidence="1">
    <location>
        <begin position="139"/>
        <end position="149"/>
    </location>
</feature>
<gene>
    <name evidence="2" type="ORF">OIU84_024841</name>
</gene>
<dbReference type="AlphaFoldDB" id="A0AAD6KI73"/>
<evidence type="ECO:0000313" key="3">
    <source>
        <dbReference type="Proteomes" id="UP001162972"/>
    </source>
</evidence>
<comment type="caution">
    <text evidence="2">The sequence shown here is derived from an EMBL/GenBank/DDBJ whole genome shotgun (WGS) entry which is preliminary data.</text>
</comment>
<organism evidence="2 3">
    <name type="scientific">Salix udensis</name>
    <dbReference type="NCBI Taxonomy" id="889485"/>
    <lineage>
        <taxon>Eukaryota</taxon>
        <taxon>Viridiplantae</taxon>
        <taxon>Streptophyta</taxon>
        <taxon>Embryophyta</taxon>
        <taxon>Tracheophyta</taxon>
        <taxon>Spermatophyta</taxon>
        <taxon>Magnoliopsida</taxon>
        <taxon>eudicotyledons</taxon>
        <taxon>Gunneridae</taxon>
        <taxon>Pentapetalae</taxon>
        <taxon>rosids</taxon>
        <taxon>fabids</taxon>
        <taxon>Malpighiales</taxon>
        <taxon>Salicaceae</taxon>
        <taxon>Saliceae</taxon>
        <taxon>Salix</taxon>
    </lineage>
</organism>
<feature type="region of interest" description="Disordered" evidence="1">
    <location>
        <begin position="105"/>
        <end position="236"/>
    </location>
</feature>
<accession>A0AAD6KI73</accession>
<feature type="compositionally biased region" description="Basic and acidic residues" evidence="1">
    <location>
        <begin position="253"/>
        <end position="270"/>
    </location>
</feature>
<evidence type="ECO:0000256" key="1">
    <source>
        <dbReference type="SAM" id="MobiDB-lite"/>
    </source>
</evidence>
<dbReference type="EMBL" id="JAPFFJ010000006">
    <property type="protein sequence ID" value="KAJ6423946.1"/>
    <property type="molecule type" value="Genomic_DNA"/>
</dbReference>
<proteinExistence type="predicted"/>